<dbReference type="EMBL" id="BAAAZW010000013">
    <property type="protein sequence ID" value="GAA3970119.1"/>
    <property type="molecule type" value="Genomic_DNA"/>
</dbReference>
<dbReference type="RefSeq" id="WP_344785814.1">
    <property type="nucleotide sequence ID" value="NZ_BAAAZW010000013.1"/>
</dbReference>
<evidence type="ECO:0000256" key="1">
    <source>
        <dbReference type="SAM" id="MobiDB-lite"/>
    </source>
</evidence>
<dbReference type="Gene3D" id="3.30.530.20">
    <property type="match status" value="1"/>
</dbReference>
<keyword evidence="4" id="KW-1185">Reference proteome</keyword>
<accession>A0ABP7PS54</accession>
<dbReference type="Pfam" id="PF03364">
    <property type="entry name" value="Polyketide_cyc"/>
    <property type="match status" value="1"/>
</dbReference>
<protein>
    <submittedName>
        <fullName evidence="3">SRPBCC family protein</fullName>
    </submittedName>
</protein>
<evidence type="ECO:0000259" key="2">
    <source>
        <dbReference type="Pfam" id="PF03364"/>
    </source>
</evidence>
<comment type="caution">
    <text evidence="3">The sequence shown here is derived from an EMBL/GenBank/DDBJ whole genome shotgun (WGS) entry which is preliminary data.</text>
</comment>
<dbReference type="SUPFAM" id="SSF55961">
    <property type="entry name" value="Bet v1-like"/>
    <property type="match status" value="1"/>
</dbReference>
<dbReference type="InterPro" id="IPR023393">
    <property type="entry name" value="START-like_dom_sf"/>
</dbReference>
<dbReference type="InterPro" id="IPR005031">
    <property type="entry name" value="COQ10_START"/>
</dbReference>
<evidence type="ECO:0000313" key="4">
    <source>
        <dbReference type="Proteomes" id="UP001418444"/>
    </source>
</evidence>
<sequence>MAVSVSKEFDINAPLAVVMEVLQDIPALPDWSSAHSAAEVLTTHDDGTPDKVSVSVGMIGINDDQQLSYTWTDNVCAWSLVESSQLAEQEGSYTLSAVGDNKTHVKFELTVDLKIKLPGLLVKQGQKKAADTAKKGLTAESEKRAKE</sequence>
<gene>
    <name evidence="3" type="ORF">GCM10022231_34430</name>
</gene>
<organism evidence="3 4">
    <name type="scientific">Gordonia caeni</name>
    <dbReference type="NCBI Taxonomy" id="1007097"/>
    <lineage>
        <taxon>Bacteria</taxon>
        <taxon>Bacillati</taxon>
        <taxon>Actinomycetota</taxon>
        <taxon>Actinomycetes</taxon>
        <taxon>Mycobacteriales</taxon>
        <taxon>Gordoniaceae</taxon>
        <taxon>Gordonia</taxon>
    </lineage>
</organism>
<feature type="domain" description="Coenzyme Q-binding protein COQ10 START" evidence="2">
    <location>
        <begin position="11"/>
        <end position="135"/>
    </location>
</feature>
<name>A0ABP7PS54_9ACTN</name>
<dbReference type="CDD" id="cd07819">
    <property type="entry name" value="SRPBCC_2"/>
    <property type="match status" value="1"/>
</dbReference>
<reference evidence="4" key="1">
    <citation type="journal article" date="2019" name="Int. J. Syst. Evol. Microbiol.">
        <title>The Global Catalogue of Microorganisms (GCM) 10K type strain sequencing project: providing services to taxonomists for standard genome sequencing and annotation.</title>
        <authorList>
            <consortium name="The Broad Institute Genomics Platform"/>
            <consortium name="The Broad Institute Genome Sequencing Center for Infectious Disease"/>
            <person name="Wu L."/>
            <person name="Ma J."/>
        </authorList>
    </citation>
    <scope>NUCLEOTIDE SEQUENCE [LARGE SCALE GENOMIC DNA]</scope>
    <source>
        <strain evidence="4">JCM 16923</strain>
    </source>
</reference>
<dbReference type="Proteomes" id="UP001418444">
    <property type="component" value="Unassembled WGS sequence"/>
</dbReference>
<proteinExistence type="predicted"/>
<feature type="region of interest" description="Disordered" evidence="1">
    <location>
        <begin position="124"/>
        <end position="147"/>
    </location>
</feature>
<evidence type="ECO:0000313" key="3">
    <source>
        <dbReference type="EMBL" id="GAA3970119.1"/>
    </source>
</evidence>
<dbReference type="PANTHER" id="PTHR39683">
    <property type="entry name" value="CONSERVED PROTEIN TB16.3"/>
    <property type="match status" value="1"/>
</dbReference>
<dbReference type="PANTHER" id="PTHR39683:SF4">
    <property type="entry name" value="COENZYME Q-BINDING PROTEIN COQ10 START DOMAIN-CONTAINING PROTEIN"/>
    <property type="match status" value="1"/>
</dbReference>